<gene>
    <name evidence="2" type="ORF">PLEPLA_LOCUS37138</name>
</gene>
<feature type="region of interest" description="Disordered" evidence="1">
    <location>
        <begin position="64"/>
        <end position="120"/>
    </location>
</feature>
<dbReference type="EMBL" id="CADEAL010004016">
    <property type="protein sequence ID" value="CAB1449455.1"/>
    <property type="molecule type" value="Genomic_DNA"/>
</dbReference>
<evidence type="ECO:0000313" key="2">
    <source>
        <dbReference type="EMBL" id="CAB1449455.1"/>
    </source>
</evidence>
<protein>
    <submittedName>
        <fullName evidence="2">Uncharacterized protein</fullName>
    </submittedName>
</protein>
<keyword evidence="3" id="KW-1185">Reference proteome</keyword>
<organism evidence="2 3">
    <name type="scientific">Pleuronectes platessa</name>
    <name type="common">European plaice</name>
    <dbReference type="NCBI Taxonomy" id="8262"/>
    <lineage>
        <taxon>Eukaryota</taxon>
        <taxon>Metazoa</taxon>
        <taxon>Chordata</taxon>
        <taxon>Craniata</taxon>
        <taxon>Vertebrata</taxon>
        <taxon>Euteleostomi</taxon>
        <taxon>Actinopterygii</taxon>
        <taxon>Neopterygii</taxon>
        <taxon>Teleostei</taxon>
        <taxon>Neoteleostei</taxon>
        <taxon>Acanthomorphata</taxon>
        <taxon>Carangaria</taxon>
        <taxon>Pleuronectiformes</taxon>
        <taxon>Pleuronectoidei</taxon>
        <taxon>Pleuronectidae</taxon>
        <taxon>Pleuronectes</taxon>
    </lineage>
</organism>
<sequence length="120" mass="12366">MNGRKTNGVPELGHLLQIGVSAGEHLASSGEAAAAGPADIRVKRLCSLHTCQCFRTWMWKHDPPADVTLFSGEEESPTGGGGGESASGQDMKPLSPPAASPTRARASQLAGPSEPHVLAL</sequence>
<accession>A0A9N7VJK6</accession>
<name>A0A9N7VJK6_PLEPL</name>
<dbReference type="Proteomes" id="UP001153269">
    <property type="component" value="Unassembled WGS sequence"/>
</dbReference>
<dbReference type="AlphaFoldDB" id="A0A9N7VJK6"/>
<proteinExistence type="predicted"/>
<reference evidence="2" key="1">
    <citation type="submission" date="2020-03" db="EMBL/GenBank/DDBJ databases">
        <authorList>
            <person name="Weist P."/>
        </authorList>
    </citation>
    <scope>NUCLEOTIDE SEQUENCE</scope>
</reference>
<evidence type="ECO:0000256" key="1">
    <source>
        <dbReference type="SAM" id="MobiDB-lite"/>
    </source>
</evidence>
<evidence type="ECO:0000313" key="3">
    <source>
        <dbReference type="Proteomes" id="UP001153269"/>
    </source>
</evidence>
<comment type="caution">
    <text evidence="2">The sequence shown here is derived from an EMBL/GenBank/DDBJ whole genome shotgun (WGS) entry which is preliminary data.</text>
</comment>